<name>H1XWX7_CALAY</name>
<organism evidence="10 11">
    <name type="scientific">Caldithrix abyssi DSM 13497</name>
    <dbReference type="NCBI Taxonomy" id="880073"/>
    <lineage>
        <taxon>Bacteria</taxon>
        <taxon>Pseudomonadati</taxon>
        <taxon>Calditrichota</taxon>
        <taxon>Calditrichia</taxon>
        <taxon>Calditrichales</taxon>
        <taxon>Calditrichaceae</taxon>
        <taxon>Caldithrix</taxon>
    </lineage>
</organism>
<dbReference type="PANTHER" id="PTHR30636:SF3">
    <property type="entry name" value="UPF0701 PROTEIN YICC"/>
    <property type="match status" value="1"/>
</dbReference>
<evidence type="ECO:0000259" key="8">
    <source>
        <dbReference type="Pfam" id="PF08340"/>
    </source>
</evidence>
<dbReference type="eggNOG" id="COG1561">
    <property type="taxonomic scope" value="Bacteria"/>
</dbReference>
<dbReference type="PANTHER" id="PTHR30636">
    <property type="entry name" value="UPF0701 PROTEIN YICC"/>
    <property type="match status" value="1"/>
</dbReference>
<dbReference type="EMBL" id="CP018099">
    <property type="protein sequence ID" value="APF19530.1"/>
    <property type="molecule type" value="Genomic_DNA"/>
</dbReference>
<keyword evidence="2" id="KW-0540">Nuclease</keyword>
<keyword evidence="6" id="KW-0175">Coiled coil</keyword>
<comment type="similarity">
    <text evidence="5">Belongs to the YicC/YloC family.</text>
</comment>
<sequence>MRSMTGYGKAVLSNEYFMVSVEIKGVNNRFLDLSVRLPKELSSEEIQVREFLKNKVIRGKIFVYVNVEQSQQNGSELFVDWQAAEKKVKQLNALRERFKLADELKLTHLLMFPELFAMDLESVVETQIRPLLLGALEKAAQEFIHMREQEGANLLRDMRQRMRKIEELVDEIKEIAPQNVKAEFERLYRNVQSLIEEQNIDRSRMEQELAILSDRVDITEECVRLKSHIGLFNQTVENDGDIGKRLNFILQEMHREANTINSKTTMLEISHKVITIKEEIEKLREQVQNIE</sequence>
<protein>
    <submittedName>
        <fullName evidence="9">TIGR00255 family protein</fullName>
    </submittedName>
</protein>
<feature type="domain" description="Endoribonuclease YicC-like C-terminal" evidence="8">
    <location>
        <begin position="172"/>
        <end position="291"/>
    </location>
</feature>
<dbReference type="Proteomes" id="UP000004671">
    <property type="component" value="Chromosome"/>
</dbReference>
<proteinExistence type="inferred from homology"/>
<dbReference type="Pfam" id="PF08340">
    <property type="entry name" value="YicC-like_C"/>
    <property type="match status" value="1"/>
</dbReference>
<keyword evidence="4" id="KW-0378">Hydrolase</keyword>
<reference evidence="10 11" key="1">
    <citation type="submission" date="2011-09" db="EMBL/GenBank/DDBJ databases">
        <title>The permanent draft genome of Caldithrix abyssi DSM 13497.</title>
        <authorList>
            <consortium name="US DOE Joint Genome Institute (JGI-PGF)"/>
            <person name="Lucas S."/>
            <person name="Han J."/>
            <person name="Lapidus A."/>
            <person name="Bruce D."/>
            <person name="Goodwin L."/>
            <person name="Pitluck S."/>
            <person name="Peters L."/>
            <person name="Kyrpides N."/>
            <person name="Mavromatis K."/>
            <person name="Ivanova N."/>
            <person name="Mikhailova N."/>
            <person name="Chertkov O."/>
            <person name="Detter J.C."/>
            <person name="Tapia R."/>
            <person name="Han C."/>
            <person name="Land M."/>
            <person name="Hauser L."/>
            <person name="Markowitz V."/>
            <person name="Cheng J.-F."/>
            <person name="Hugenholtz P."/>
            <person name="Woyke T."/>
            <person name="Wu D."/>
            <person name="Spring S."/>
            <person name="Brambilla E."/>
            <person name="Klenk H.-P."/>
            <person name="Eisen J.A."/>
        </authorList>
    </citation>
    <scope>NUCLEOTIDE SEQUENCE [LARGE SCALE GENOMIC DNA]</scope>
    <source>
        <strain evidence="10 11">DSM 13497</strain>
    </source>
</reference>
<dbReference type="InterPro" id="IPR013527">
    <property type="entry name" value="YicC-like_N"/>
</dbReference>
<dbReference type="InterPro" id="IPR013551">
    <property type="entry name" value="YicC-like_C"/>
</dbReference>
<evidence type="ECO:0000313" key="10">
    <source>
        <dbReference type="EMBL" id="EHO39664.1"/>
    </source>
</evidence>
<keyword evidence="3" id="KW-0255">Endonuclease</keyword>
<dbReference type="InParanoid" id="H1XWX7"/>
<dbReference type="EMBL" id="CM001402">
    <property type="protein sequence ID" value="EHO39664.1"/>
    <property type="molecule type" value="Genomic_DNA"/>
</dbReference>
<evidence type="ECO:0000256" key="4">
    <source>
        <dbReference type="ARBA" id="ARBA00022801"/>
    </source>
</evidence>
<evidence type="ECO:0000256" key="1">
    <source>
        <dbReference type="ARBA" id="ARBA00001968"/>
    </source>
</evidence>
<dbReference type="AlphaFoldDB" id="H1XWX7"/>
<evidence type="ECO:0000256" key="5">
    <source>
        <dbReference type="ARBA" id="ARBA00035648"/>
    </source>
</evidence>
<comment type="cofactor">
    <cofactor evidence="1">
        <name>a divalent metal cation</name>
        <dbReference type="ChEBI" id="CHEBI:60240"/>
    </cofactor>
</comment>
<dbReference type="RefSeq" id="WP_006926515.1">
    <property type="nucleotide sequence ID" value="NZ_CM001402.1"/>
</dbReference>
<dbReference type="FunCoup" id="H1XWX7">
    <property type="interactions" value="234"/>
</dbReference>
<keyword evidence="11" id="KW-1185">Reference proteome</keyword>
<evidence type="ECO:0000313" key="11">
    <source>
        <dbReference type="Proteomes" id="UP000004671"/>
    </source>
</evidence>
<feature type="domain" description="Endoribonuclease YicC-like N-terminal" evidence="7">
    <location>
        <begin position="1"/>
        <end position="154"/>
    </location>
</feature>
<evidence type="ECO:0000259" key="7">
    <source>
        <dbReference type="Pfam" id="PF03755"/>
    </source>
</evidence>
<dbReference type="STRING" id="880073.Cabys_2782"/>
<reference evidence="9 12" key="2">
    <citation type="submission" date="2016-11" db="EMBL/GenBank/DDBJ databases">
        <title>Genomic analysis of Caldithrix abyssi and proposal of a novel bacterial phylum Caldithrichaeota.</title>
        <authorList>
            <person name="Kublanov I."/>
            <person name="Sigalova O."/>
            <person name="Gavrilov S."/>
            <person name="Lebedinsky A."/>
            <person name="Ivanova N."/>
            <person name="Daum C."/>
            <person name="Reddy T."/>
            <person name="Klenk H.P."/>
            <person name="Goker M."/>
            <person name="Reva O."/>
            <person name="Miroshnichenko M."/>
            <person name="Kyprides N."/>
            <person name="Woyke T."/>
            <person name="Gelfand M."/>
        </authorList>
    </citation>
    <scope>NUCLEOTIDE SEQUENCE [LARGE SCALE GENOMIC DNA]</scope>
    <source>
        <strain evidence="9 12">LF13</strain>
    </source>
</reference>
<evidence type="ECO:0000256" key="2">
    <source>
        <dbReference type="ARBA" id="ARBA00022722"/>
    </source>
</evidence>
<gene>
    <name evidence="9" type="ORF">Cabys_2782</name>
    <name evidence="10" type="ORF">Calab_0010</name>
</gene>
<dbReference type="HOGENOM" id="CLU_076609_1_0_0"/>
<dbReference type="OrthoDB" id="9771229at2"/>
<evidence type="ECO:0000313" key="9">
    <source>
        <dbReference type="EMBL" id="APF19530.1"/>
    </source>
</evidence>
<dbReference type="InterPro" id="IPR005229">
    <property type="entry name" value="YicC/YloC-like"/>
</dbReference>
<dbReference type="GO" id="GO:0004521">
    <property type="term" value="F:RNA endonuclease activity"/>
    <property type="evidence" value="ECO:0007669"/>
    <property type="project" value="InterPro"/>
</dbReference>
<dbReference type="NCBIfam" id="TIGR00255">
    <property type="entry name" value="YicC/YloC family endoribonuclease"/>
    <property type="match status" value="1"/>
</dbReference>
<dbReference type="KEGG" id="caby:Cabys_2782"/>
<evidence type="ECO:0000256" key="3">
    <source>
        <dbReference type="ARBA" id="ARBA00022759"/>
    </source>
</evidence>
<dbReference type="Proteomes" id="UP000183868">
    <property type="component" value="Chromosome"/>
</dbReference>
<feature type="coiled-coil region" evidence="6">
    <location>
        <begin position="155"/>
        <end position="215"/>
    </location>
</feature>
<dbReference type="PaxDb" id="880073-Calab_0010"/>
<dbReference type="Pfam" id="PF03755">
    <property type="entry name" value="YicC-like_N"/>
    <property type="match status" value="1"/>
</dbReference>
<evidence type="ECO:0000313" key="12">
    <source>
        <dbReference type="Proteomes" id="UP000183868"/>
    </source>
</evidence>
<accession>H1XWX7</accession>
<evidence type="ECO:0000256" key="6">
    <source>
        <dbReference type="SAM" id="Coils"/>
    </source>
</evidence>
<dbReference type="GO" id="GO:0016787">
    <property type="term" value="F:hydrolase activity"/>
    <property type="evidence" value="ECO:0007669"/>
    <property type="project" value="UniProtKB-KW"/>
</dbReference>